<dbReference type="CDD" id="cd05195">
    <property type="entry name" value="enoyl_red"/>
    <property type="match status" value="1"/>
</dbReference>
<dbReference type="GO" id="GO:0016491">
    <property type="term" value="F:oxidoreductase activity"/>
    <property type="evidence" value="ECO:0007669"/>
    <property type="project" value="UniProtKB-KW"/>
</dbReference>
<evidence type="ECO:0000259" key="5">
    <source>
        <dbReference type="SMART" id="SM00829"/>
    </source>
</evidence>
<name>A0A162NHR7_COLIC</name>
<dbReference type="Gene3D" id="3.90.180.10">
    <property type="entry name" value="Medium-chain alcohol dehydrogenases, catalytic domain"/>
    <property type="match status" value="1"/>
</dbReference>
<dbReference type="EMBL" id="LFIW01000552">
    <property type="protein sequence ID" value="KZL85950.1"/>
    <property type="molecule type" value="Genomic_DNA"/>
</dbReference>
<dbReference type="PANTHER" id="PTHR43775:SF29">
    <property type="entry name" value="ASPERFURANONE POLYKETIDE SYNTHASE AFOG-RELATED"/>
    <property type="match status" value="1"/>
</dbReference>
<comment type="caution">
    <text evidence="6">The sequence shown here is derived from an EMBL/GenBank/DDBJ whole genome shotgun (WGS) entry which is preliminary data.</text>
</comment>
<dbReference type="Proteomes" id="UP000076584">
    <property type="component" value="Unassembled WGS sequence"/>
</dbReference>
<dbReference type="Pfam" id="PF08659">
    <property type="entry name" value="KR"/>
    <property type="match status" value="1"/>
</dbReference>
<keyword evidence="2" id="KW-0597">Phosphoprotein</keyword>
<dbReference type="InterPro" id="IPR020843">
    <property type="entry name" value="ER"/>
</dbReference>
<reference evidence="6 7" key="1">
    <citation type="submission" date="2015-06" db="EMBL/GenBank/DDBJ databases">
        <title>Survival trade-offs in plant roots during colonization by closely related pathogenic and mutualistic fungi.</title>
        <authorList>
            <person name="Hacquard S."/>
            <person name="Kracher B."/>
            <person name="Hiruma K."/>
            <person name="Weinman A."/>
            <person name="Muench P."/>
            <person name="Garrido Oter R."/>
            <person name="Ver Loren van Themaat E."/>
            <person name="Dallerey J.-F."/>
            <person name="Damm U."/>
            <person name="Henrissat B."/>
            <person name="Lespinet O."/>
            <person name="Thon M."/>
            <person name="Kemen E."/>
            <person name="McHardy A.C."/>
            <person name="Schulze-Lefert P."/>
            <person name="O'Connell R.J."/>
        </authorList>
    </citation>
    <scope>NUCLEOTIDE SEQUENCE [LARGE SCALE GENOMIC DNA]</scope>
    <source>
        <strain evidence="6 7">MAFF 238704</strain>
    </source>
</reference>
<feature type="non-terminal residue" evidence="6">
    <location>
        <position position="1"/>
    </location>
</feature>
<dbReference type="InterPro" id="IPR002364">
    <property type="entry name" value="Quin_OxRdtase/zeta-crystal_CS"/>
</dbReference>
<dbReference type="Gene3D" id="3.40.50.720">
    <property type="entry name" value="NAD(P)-binding Rossmann-like Domain"/>
    <property type="match status" value="1"/>
</dbReference>
<dbReference type="PANTHER" id="PTHR43775">
    <property type="entry name" value="FATTY ACID SYNTHASE"/>
    <property type="match status" value="1"/>
</dbReference>
<proteinExistence type="predicted"/>
<dbReference type="Pfam" id="PF00107">
    <property type="entry name" value="ADH_zinc_N"/>
    <property type="match status" value="1"/>
</dbReference>
<dbReference type="InterPro" id="IPR050091">
    <property type="entry name" value="PKS_NRPS_Biosynth_Enz"/>
</dbReference>
<dbReference type="SMART" id="SM00829">
    <property type="entry name" value="PKS_ER"/>
    <property type="match status" value="1"/>
</dbReference>
<sequence length="547" mass="58347">SGVISRIGRGSRFRVGDPVLYCYSSGGGFGTFIKCPDLLVAEIPNNLSFEIAATLPAVYCTVVYAFDYVAHLQRGDSILIHTGAGGVGQTAIQLAKIKGASDVFVTVGSDIKRELFRDKFGIADDHIFYSRDTSFADYILTATGGRSVDVVMNTLGGELLQRSLECTAPLGRFFDNKEAMRYLQSGKNVGKVIVSYAGQGDEIKYRLTKRPAYYFSECATYVVGGGLGGLGREIIRWMHSRGARNFLILGKSGITKKSGAAKFIQELEDGGAKVWAPACDLSDRNLLQSILKEITAKLPPINGCIQAAMVLQDSLVEKMSAETLHEAIRPKVTGSWNLHELLPTDLDFFVLLSSFCGIMGNRGQSNYAAGNTYQDALARHRASLGLKGVSIDLALVGEAGWAHENHDLAAKSFRVGHGGIKQSELMTLLDAVCDPLYDCTSSACGAAQIVNIIDTPESFGVLRIGENIWSTIQGGSGGGGVGGEEENVNYVDLVVTADSAGEAGEIVAGGLVLKLSKPLWVAPESLDVAKAAHVLGADSLIAVEVRY</sequence>
<dbReference type="PROSITE" id="PS01162">
    <property type="entry name" value="QOR_ZETA_CRYSTAL"/>
    <property type="match status" value="1"/>
</dbReference>
<dbReference type="InterPro" id="IPR013968">
    <property type="entry name" value="PKS_KR"/>
</dbReference>
<feature type="domain" description="Enoyl reductase (ER)" evidence="5">
    <location>
        <begin position="1"/>
        <end position="194"/>
    </location>
</feature>
<dbReference type="GO" id="GO:0044550">
    <property type="term" value="P:secondary metabolite biosynthetic process"/>
    <property type="evidence" value="ECO:0007669"/>
    <property type="project" value="TreeGrafter"/>
</dbReference>
<dbReference type="SMART" id="SM00822">
    <property type="entry name" value="PKS_KR"/>
    <property type="match status" value="1"/>
</dbReference>
<dbReference type="GO" id="GO:0008270">
    <property type="term" value="F:zinc ion binding"/>
    <property type="evidence" value="ECO:0007669"/>
    <property type="project" value="InterPro"/>
</dbReference>
<dbReference type="GO" id="GO:0006633">
    <property type="term" value="P:fatty acid biosynthetic process"/>
    <property type="evidence" value="ECO:0007669"/>
    <property type="project" value="TreeGrafter"/>
</dbReference>
<organism evidence="6 7">
    <name type="scientific">Colletotrichum incanum</name>
    <name type="common">Soybean anthracnose fungus</name>
    <dbReference type="NCBI Taxonomy" id="1573173"/>
    <lineage>
        <taxon>Eukaryota</taxon>
        <taxon>Fungi</taxon>
        <taxon>Dikarya</taxon>
        <taxon>Ascomycota</taxon>
        <taxon>Pezizomycotina</taxon>
        <taxon>Sordariomycetes</taxon>
        <taxon>Hypocreomycetidae</taxon>
        <taxon>Glomerellales</taxon>
        <taxon>Glomerellaceae</taxon>
        <taxon>Colletotrichum</taxon>
        <taxon>Colletotrichum spaethianum species complex</taxon>
    </lineage>
</organism>
<dbReference type="SUPFAM" id="SSF51735">
    <property type="entry name" value="NAD(P)-binding Rossmann-fold domains"/>
    <property type="match status" value="2"/>
</dbReference>
<dbReference type="STRING" id="1573173.A0A162NHR7"/>
<dbReference type="InterPro" id="IPR057326">
    <property type="entry name" value="KR_dom"/>
</dbReference>
<keyword evidence="3" id="KW-0560">Oxidoreductase</keyword>
<evidence type="ECO:0000256" key="2">
    <source>
        <dbReference type="ARBA" id="ARBA00022553"/>
    </source>
</evidence>
<evidence type="ECO:0000313" key="6">
    <source>
        <dbReference type="EMBL" id="KZL85950.1"/>
    </source>
</evidence>
<protein>
    <submittedName>
        <fullName evidence="6">Kr domain-containing protein</fullName>
    </submittedName>
</protein>
<keyword evidence="1" id="KW-0596">Phosphopantetheine</keyword>
<evidence type="ECO:0000313" key="7">
    <source>
        <dbReference type="Proteomes" id="UP000076584"/>
    </source>
</evidence>
<dbReference type="InterPro" id="IPR036291">
    <property type="entry name" value="NAD(P)-bd_dom_sf"/>
</dbReference>
<dbReference type="AlphaFoldDB" id="A0A162NHR7"/>
<dbReference type="InterPro" id="IPR011032">
    <property type="entry name" value="GroES-like_sf"/>
</dbReference>
<dbReference type="SUPFAM" id="SSF50129">
    <property type="entry name" value="GroES-like"/>
    <property type="match status" value="1"/>
</dbReference>
<dbReference type="GO" id="GO:0004312">
    <property type="term" value="F:fatty acid synthase activity"/>
    <property type="evidence" value="ECO:0007669"/>
    <property type="project" value="TreeGrafter"/>
</dbReference>
<evidence type="ECO:0000256" key="1">
    <source>
        <dbReference type="ARBA" id="ARBA00022450"/>
    </source>
</evidence>
<evidence type="ECO:0000259" key="4">
    <source>
        <dbReference type="SMART" id="SM00822"/>
    </source>
</evidence>
<dbReference type="InterPro" id="IPR013149">
    <property type="entry name" value="ADH-like_C"/>
</dbReference>
<feature type="domain" description="Ketoreductase" evidence="4">
    <location>
        <begin position="219"/>
        <end position="404"/>
    </location>
</feature>
<gene>
    <name evidence="6" type="ORF">CI238_06201</name>
</gene>
<accession>A0A162NHR7</accession>
<keyword evidence="7" id="KW-1185">Reference proteome</keyword>
<evidence type="ECO:0000256" key="3">
    <source>
        <dbReference type="ARBA" id="ARBA00023002"/>
    </source>
</evidence>